<proteinExistence type="predicted"/>
<evidence type="ECO:0000313" key="3">
    <source>
        <dbReference type="EMBL" id="SKA07151.1"/>
    </source>
</evidence>
<accession>A0A1T4QUJ1</accession>
<dbReference type="EMBL" id="FUWP01000003">
    <property type="protein sequence ID" value="SKA07151.1"/>
    <property type="molecule type" value="Genomic_DNA"/>
</dbReference>
<dbReference type="EMBL" id="JAYXUG010000002">
    <property type="protein sequence ID" value="MEC6830820.1"/>
    <property type="molecule type" value="Genomic_DNA"/>
</dbReference>
<evidence type="ECO:0000313" key="5">
    <source>
        <dbReference type="Proteomes" id="UP001306119"/>
    </source>
</evidence>
<evidence type="ECO:0000256" key="1">
    <source>
        <dbReference type="SAM" id="Phobius"/>
    </source>
</evidence>
<keyword evidence="1" id="KW-1133">Transmembrane helix</keyword>
<keyword evidence="5" id="KW-1185">Reference proteome</keyword>
<dbReference type="Proteomes" id="UP000191116">
    <property type="component" value="Unassembled WGS sequence"/>
</dbReference>
<gene>
    <name evidence="3" type="ORF">CZ814_01113</name>
    <name evidence="2" type="ORF">VXS06_03495</name>
</gene>
<feature type="transmembrane region" description="Helical" evidence="1">
    <location>
        <begin position="68"/>
        <end position="85"/>
    </location>
</feature>
<evidence type="ECO:0000313" key="4">
    <source>
        <dbReference type="Proteomes" id="UP000191116"/>
    </source>
</evidence>
<reference evidence="3 4" key="1">
    <citation type="submission" date="2017-02" db="EMBL/GenBank/DDBJ databases">
        <authorList>
            <person name="Peterson S.W."/>
        </authorList>
    </citation>
    <scope>NUCLEOTIDE SEQUENCE [LARGE SCALE GENOMIC DNA]</scope>
    <source>
        <strain evidence="3 4">CECT 9189</strain>
    </source>
</reference>
<dbReference type="Proteomes" id="UP001306119">
    <property type="component" value="Unassembled WGS sequence"/>
</dbReference>
<sequence length="96" mass="10585">MDVKQSWGFISVSLGVISLLWSVMSLSGMIGQEHIFTEMGAFLNLAGSDLYHNTYAENILAVDKDKNIIVLLAGICMAVIGSLLLKRYPRKSPRIL</sequence>
<keyword evidence="1" id="KW-0812">Transmembrane</keyword>
<name>A0A1T4QUJ1_9GAMM</name>
<dbReference type="RefSeq" id="WP_080173994.1">
    <property type="nucleotide sequence ID" value="NZ_AP024855.1"/>
</dbReference>
<keyword evidence="1" id="KW-0472">Membrane</keyword>
<reference evidence="2 5" key="2">
    <citation type="submission" date="2024-01" db="EMBL/GenBank/DDBJ databases">
        <title>Active colonisers of the gastrointestinal tract of Atlantic salmon farmed in a warm water region.</title>
        <authorList>
            <person name="Bowman J.P."/>
        </authorList>
    </citation>
    <scope>NUCLEOTIDE SEQUENCE [LARGE SCALE GENOMIC DNA]</scope>
    <source>
        <strain evidence="2 5">S3MW1</strain>
    </source>
</reference>
<feature type="transmembrane region" description="Helical" evidence="1">
    <location>
        <begin position="7"/>
        <end position="30"/>
    </location>
</feature>
<evidence type="ECO:0000313" key="2">
    <source>
        <dbReference type="EMBL" id="MEC6830820.1"/>
    </source>
</evidence>
<protein>
    <submittedName>
        <fullName evidence="2">Molybdenum cofactor biosynthesis protein</fullName>
    </submittedName>
</protein>
<dbReference type="AlphaFoldDB" id="A0A1T4QUJ1"/>
<dbReference type="OrthoDB" id="5822346at2"/>
<organism evidence="3 4">
    <name type="scientific">Photobacterium toruni</name>
    <dbReference type="NCBI Taxonomy" id="1935446"/>
    <lineage>
        <taxon>Bacteria</taxon>
        <taxon>Pseudomonadati</taxon>
        <taxon>Pseudomonadota</taxon>
        <taxon>Gammaproteobacteria</taxon>
        <taxon>Vibrionales</taxon>
        <taxon>Vibrionaceae</taxon>
        <taxon>Photobacterium</taxon>
    </lineage>
</organism>